<evidence type="ECO:0000256" key="1">
    <source>
        <dbReference type="ARBA" id="ARBA00022763"/>
    </source>
</evidence>
<dbReference type="EMBL" id="CP157941">
    <property type="protein sequence ID" value="XBS57531.1"/>
    <property type="molecule type" value="Genomic_DNA"/>
</dbReference>
<proteinExistence type="predicted"/>
<dbReference type="Pfam" id="PF00078">
    <property type="entry name" value="RVT_1"/>
    <property type="match status" value="1"/>
</dbReference>
<dbReference type="CDD" id="cd01646">
    <property type="entry name" value="RT_Bac_retron_I"/>
    <property type="match status" value="1"/>
</dbReference>
<evidence type="ECO:0000313" key="3">
    <source>
        <dbReference type="EMBL" id="XBS57531.1"/>
    </source>
</evidence>
<keyword evidence="3" id="KW-0808">Transferase</keyword>
<dbReference type="InterPro" id="IPR043502">
    <property type="entry name" value="DNA/RNA_pol_sf"/>
</dbReference>
<dbReference type="PANTHER" id="PTHR34047">
    <property type="entry name" value="NUCLEAR INTRON MATURASE 1, MITOCHONDRIAL-RELATED"/>
    <property type="match status" value="1"/>
</dbReference>
<dbReference type="GO" id="GO:0006974">
    <property type="term" value="P:DNA damage response"/>
    <property type="evidence" value="ECO:0007669"/>
    <property type="project" value="UniProtKB-KW"/>
</dbReference>
<evidence type="ECO:0000259" key="2">
    <source>
        <dbReference type="PROSITE" id="PS50878"/>
    </source>
</evidence>
<dbReference type="RefSeq" id="WP_049514107.1">
    <property type="nucleotide sequence ID" value="NZ_CP157941.1"/>
</dbReference>
<keyword evidence="3" id="KW-0548">Nucleotidyltransferase</keyword>
<accession>A0AAU7Q0Q3</accession>
<reference evidence="3" key="1">
    <citation type="submission" date="2024-06" db="EMBL/GenBank/DDBJ databases">
        <title>Complete genome sequence of Streptococcus sp. KHUD_010.</title>
        <authorList>
            <person name="Lee J.-H."/>
            <person name="Moon J.-H."/>
        </authorList>
    </citation>
    <scope>NUCLEOTIDE SEQUENCE</scope>
    <source>
        <strain evidence="3">KHUD_010</strain>
    </source>
</reference>
<organism evidence="3">
    <name type="scientific">Streptococcus sp. KHUD_010</name>
    <dbReference type="NCBI Taxonomy" id="3157339"/>
    <lineage>
        <taxon>Bacteria</taxon>
        <taxon>Bacillati</taxon>
        <taxon>Bacillota</taxon>
        <taxon>Bacilli</taxon>
        <taxon>Lactobacillales</taxon>
        <taxon>Streptococcaceae</taxon>
        <taxon>Streptococcus</taxon>
    </lineage>
</organism>
<dbReference type="InterPro" id="IPR000477">
    <property type="entry name" value="RT_dom"/>
</dbReference>
<dbReference type="AlphaFoldDB" id="A0AAU7Q0Q3"/>
<sequence length="579" mass="68148">MSYQKKSILEMSHEEARNFLLKSENYFTLNLPSYFNIDSILNQAIDKMEDKILSNKNNSDTEINIVKSQVKYSDYPNINFCMQLNKTSNSYRPITLIHPYLYVDLVNAITKSDSWTNLVTRFNELRSKVKNQIECFSIPFEVEGQLATDYKKELALHFWKKIEQESIRLSIEYSYMLKLDISNFYGSIYTHSLHWAIIGEENAKEDHNSFGSGIDKRFQWMNYRETVGIPQGNVVSDFFAELLLAYIDVKLVDELEISKISGYHILRYRDDYRIFTNSIDELHKIKKILSVILQRYKLSLGDSKTKLSDNVVKDSIKEDKLYWLKHNPVVKLSGDKFYKKPEKFFSNFLSYVGFSKKKSLSKRRFKNYFDNRIYSATVQKHLFIIKDFADRYPNSGQLVKALNELKNRIDSFEEEDFIHNGTDIDTLISILVDIILKNPKMTSIGIQLLSILLLKFNIQDSTNIYKKFETIKKIRKKLENFGENEYLDIWLNRLIVQIIYKSKDNNLFEDYLSSNHNKLVSIANDIVTAKEISEGIFEEEWLIGDFKIDFEYFIDINEIVNLPDKISDDEITLIEYSEM</sequence>
<feature type="domain" description="Reverse transcriptase" evidence="2">
    <location>
        <begin position="54"/>
        <end position="328"/>
    </location>
</feature>
<dbReference type="PROSITE" id="PS50878">
    <property type="entry name" value="RT_POL"/>
    <property type="match status" value="1"/>
</dbReference>
<dbReference type="InterPro" id="IPR051083">
    <property type="entry name" value="GrpII_Intron_Splice-Mob/Def"/>
</dbReference>
<keyword evidence="1" id="KW-0227">DNA damage</keyword>
<name>A0AAU7Q0Q3_9STRE</name>
<protein>
    <submittedName>
        <fullName evidence="3">RNA-directed DNA polymerase</fullName>
    </submittedName>
</protein>
<dbReference type="PANTHER" id="PTHR34047:SF8">
    <property type="entry name" value="PROTEIN YKFC"/>
    <property type="match status" value="1"/>
</dbReference>
<keyword evidence="3" id="KW-0695">RNA-directed DNA polymerase</keyword>
<dbReference type="SUPFAM" id="SSF56672">
    <property type="entry name" value="DNA/RNA polymerases"/>
    <property type="match status" value="1"/>
</dbReference>
<dbReference type="GO" id="GO:0003964">
    <property type="term" value="F:RNA-directed DNA polymerase activity"/>
    <property type="evidence" value="ECO:0007669"/>
    <property type="project" value="UniProtKB-KW"/>
</dbReference>
<gene>
    <name evidence="3" type="ORF">ABKA15_02235</name>
</gene>